<evidence type="ECO:0000313" key="2">
    <source>
        <dbReference type="EMBL" id="CAI0649674.1"/>
    </source>
</evidence>
<proteinExistence type="predicted"/>
<gene>
    <name evidence="2" type="ORF">CGXH109_LOCUS88216</name>
</gene>
<accession>A0A9W4RXX2</accession>
<sequence>MDQEILRELDYDLAFTSAQLANLENRLPLGQDSNTSAFPSGGLPPINATTTLKRNRLIQSPAITYIIISILGPVFLFHVFVLVTKASGRLGLRSQIPVNEKGLVPKGFSSPGMMAALFHGTNAVKFIPANAAKFPPNELHKMMEGVRFRMGWFMKESDQTLHYTIGVLDDEDFTFMGSKAEVATMERHRVRAD</sequence>
<keyword evidence="1" id="KW-1133">Transmembrane helix</keyword>
<dbReference type="AlphaFoldDB" id="A0A9W4RXX2"/>
<name>A0A9W4RXX2_9PEZI</name>
<dbReference type="EMBL" id="CAMGZC010000732">
    <property type="protein sequence ID" value="CAI0649674.1"/>
    <property type="molecule type" value="Genomic_DNA"/>
</dbReference>
<comment type="caution">
    <text evidence="2">The sequence shown here is derived from an EMBL/GenBank/DDBJ whole genome shotgun (WGS) entry which is preliminary data.</text>
</comment>
<organism evidence="2 3">
    <name type="scientific">Colletotrichum noveboracense</name>
    <dbReference type="NCBI Taxonomy" id="2664923"/>
    <lineage>
        <taxon>Eukaryota</taxon>
        <taxon>Fungi</taxon>
        <taxon>Dikarya</taxon>
        <taxon>Ascomycota</taxon>
        <taxon>Pezizomycotina</taxon>
        <taxon>Sordariomycetes</taxon>
        <taxon>Hypocreomycetidae</taxon>
        <taxon>Glomerellales</taxon>
        <taxon>Glomerellaceae</taxon>
        <taxon>Colletotrichum</taxon>
        <taxon>Colletotrichum gloeosporioides species complex</taxon>
    </lineage>
</organism>
<dbReference type="Proteomes" id="UP001152533">
    <property type="component" value="Unassembled WGS sequence"/>
</dbReference>
<keyword evidence="1" id="KW-0472">Membrane</keyword>
<keyword evidence="3" id="KW-1185">Reference proteome</keyword>
<evidence type="ECO:0000313" key="3">
    <source>
        <dbReference type="Proteomes" id="UP001152533"/>
    </source>
</evidence>
<protein>
    <submittedName>
        <fullName evidence="2">Uncharacterized protein</fullName>
    </submittedName>
</protein>
<evidence type="ECO:0000256" key="1">
    <source>
        <dbReference type="SAM" id="Phobius"/>
    </source>
</evidence>
<feature type="transmembrane region" description="Helical" evidence="1">
    <location>
        <begin position="62"/>
        <end position="83"/>
    </location>
</feature>
<reference evidence="2" key="1">
    <citation type="submission" date="2022-08" db="EMBL/GenBank/DDBJ databases">
        <authorList>
            <person name="Giroux E."/>
            <person name="Giroux E."/>
        </authorList>
    </citation>
    <scope>NUCLEOTIDE SEQUENCE</scope>
    <source>
        <strain evidence="2">H1091258</strain>
    </source>
</reference>
<keyword evidence="1" id="KW-0812">Transmembrane</keyword>